<protein>
    <recommendedName>
        <fullName evidence="1">C-type lectin domain-containing protein</fullName>
    </recommendedName>
</protein>
<dbReference type="AlphaFoldDB" id="A0ABD0Q5J3"/>
<name>A0ABD0Q5J3_CIRMR</name>
<accession>A0ABD0Q5J3</accession>
<feature type="non-terminal residue" evidence="2">
    <location>
        <position position="1"/>
    </location>
</feature>
<dbReference type="Proteomes" id="UP001529510">
    <property type="component" value="Unassembled WGS sequence"/>
</dbReference>
<dbReference type="InterPro" id="IPR050111">
    <property type="entry name" value="C-type_lectin/snaclec_domain"/>
</dbReference>
<dbReference type="SUPFAM" id="SSF56436">
    <property type="entry name" value="C-type lectin-like"/>
    <property type="match status" value="1"/>
</dbReference>
<dbReference type="Gene3D" id="3.10.100.10">
    <property type="entry name" value="Mannose-Binding Protein A, subunit A"/>
    <property type="match status" value="1"/>
</dbReference>
<dbReference type="PROSITE" id="PS50041">
    <property type="entry name" value="C_TYPE_LECTIN_2"/>
    <property type="match status" value="1"/>
</dbReference>
<proteinExistence type="predicted"/>
<evidence type="ECO:0000259" key="1">
    <source>
        <dbReference type="PROSITE" id="PS50041"/>
    </source>
</evidence>
<feature type="non-terminal residue" evidence="2">
    <location>
        <position position="116"/>
    </location>
</feature>
<dbReference type="CDD" id="cd00037">
    <property type="entry name" value="CLECT"/>
    <property type="match status" value="1"/>
</dbReference>
<dbReference type="PANTHER" id="PTHR22803">
    <property type="entry name" value="MANNOSE, PHOSPHOLIPASE, LECTIN RECEPTOR RELATED"/>
    <property type="match status" value="1"/>
</dbReference>
<dbReference type="InterPro" id="IPR016187">
    <property type="entry name" value="CTDL_fold"/>
</dbReference>
<gene>
    <name evidence="2" type="ORF">M9458_023883</name>
</gene>
<keyword evidence="3" id="KW-1185">Reference proteome</keyword>
<evidence type="ECO:0000313" key="2">
    <source>
        <dbReference type="EMBL" id="KAL0181477.1"/>
    </source>
</evidence>
<dbReference type="EMBL" id="JAMKFB020000011">
    <property type="protein sequence ID" value="KAL0181477.1"/>
    <property type="molecule type" value="Genomic_DNA"/>
</dbReference>
<dbReference type="InterPro" id="IPR001304">
    <property type="entry name" value="C-type_lectin-like"/>
</dbReference>
<reference evidence="2 3" key="1">
    <citation type="submission" date="2024-05" db="EMBL/GenBank/DDBJ databases">
        <title>Genome sequencing and assembly of Indian major carp, Cirrhinus mrigala (Hamilton, 1822).</title>
        <authorList>
            <person name="Mohindra V."/>
            <person name="Chowdhury L.M."/>
            <person name="Lal K."/>
            <person name="Jena J.K."/>
        </authorList>
    </citation>
    <scope>NUCLEOTIDE SEQUENCE [LARGE SCALE GENOMIC DNA]</scope>
    <source>
        <strain evidence="2">CM1030</strain>
        <tissue evidence="2">Blood</tissue>
    </source>
</reference>
<sequence>YRRVAKRMDWYQAMQECGRNGGHLASIPDKTTNDNMALIAKRDGFSLWIGLSKQDVSGWPFEWSDGSAVKFTPDGFVNDGRDSEEKCVFVDSKGTWTAVNCHAAQEGAICYNHINE</sequence>
<dbReference type="InterPro" id="IPR016186">
    <property type="entry name" value="C-type_lectin-like/link_sf"/>
</dbReference>
<feature type="domain" description="C-type lectin" evidence="1">
    <location>
        <begin position="1"/>
        <end position="101"/>
    </location>
</feature>
<dbReference type="Pfam" id="PF00059">
    <property type="entry name" value="Lectin_C"/>
    <property type="match status" value="1"/>
</dbReference>
<comment type="caution">
    <text evidence="2">The sequence shown here is derived from an EMBL/GenBank/DDBJ whole genome shotgun (WGS) entry which is preliminary data.</text>
</comment>
<evidence type="ECO:0000313" key="3">
    <source>
        <dbReference type="Proteomes" id="UP001529510"/>
    </source>
</evidence>
<dbReference type="SMART" id="SM00034">
    <property type="entry name" value="CLECT"/>
    <property type="match status" value="1"/>
</dbReference>
<organism evidence="2 3">
    <name type="scientific">Cirrhinus mrigala</name>
    <name type="common">Mrigala</name>
    <dbReference type="NCBI Taxonomy" id="683832"/>
    <lineage>
        <taxon>Eukaryota</taxon>
        <taxon>Metazoa</taxon>
        <taxon>Chordata</taxon>
        <taxon>Craniata</taxon>
        <taxon>Vertebrata</taxon>
        <taxon>Euteleostomi</taxon>
        <taxon>Actinopterygii</taxon>
        <taxon>Neopterygii</taxon>
        <taxon>Teleostei</taxon>
        <taxon>Ostariophysi</taxon>
        <taxon>Cypriniformes</taxon>
        <taxon>Cyprinidae</taxon>
        <taxon>Labeoninae</taxon>
        <taxon>Labeonini</taxon>
        <taxon>Cirrhinus</taxon>
    </lineage>
</organism>